<dbReference type="OrthoDB" id="778738at2759"/>
<dbReference type="InterPro" id="IPR011598">
    <property type="entry name" value="bHLH_dom"/>
</dbReference>
<dbReference type="InterPro" id="IPR045843">
    <property type="entry name" value="IND-like"/>
</dbReference>
<evidence type="ECO:0000256" key="4">
    <source>
        <dbReference type="ARBA" id="ARBA00023125"/>
    </source>
</evidence>
<organism evidence="9 10">
    <name type="scientific">Musa troglodytarum</name>
    <name type="common">fe'i banana</name>
    <dbReference type="NCBI Taxonomy" id="320322"/>
    <lineage>
        <taxon>Eukaryota</taxon>
        <taxon>Viridiplantae</taxon>
        <taxon>Streptophyta</taxon>
        <taxon>Embryophyta</taxon>
        <taxon>Tracheophyta</taxon>
        <taxon>Spermatophyta</taxon>
        <taxon>Magnoliopsida</taxon>
        <taxon>Liliopsida</taxon>
        <taxon>Zingiberales</taxon>
        <taxon>Musaceae</taxon>
        <taxon>Musa</taxon>
    </lineage>
</organism>
<evidence type="ECO:0000256" key="5">
    <source>
        <dbReference type="ARBA" id="ARBA00023163"/>
    </source>
</evidence>
<comment type="similarity">
    <text evidence="2">Belongs to the bHLH protein family.</text>
</comment>
<evidence type="ECO:0000313" key="9">
    <source>
        <dbReference type="EMBL" id="URD97502.1"/>
    </source>
</evidence>
<feature type="domain" description="BHLH" evidence="8">
    <location>
        <begin position="296"/>
        <end position="345"/>
    </location>
</feature>
<accession>A0A9E7JWU0</accession>
<dbReference type="CDD" id="cd11393">
    <property type="entry name" value="bHLH_AtbHLH_like"/>
    <property type="match status" value="1"/>
</dbReference>
<name>A0A9E7JWU0_9LILI</name>
<evidence type="ECO:0000256" key="3">
    <source>
        <dbReference type="ARBA" id="ARBA00023015"/>
    </source>
</evidence>
<feature type="compositionally biased region" description="Low complexity" evidence="7">
    <location>
        <begin position="275"/>
        <end position="285"/>
    </location>
</feature>
<sequence length="414" mass="43319">METRELNKRANGGECFELELEKRHRGTVSDSIGFGVAVLTDWNCTEPEAAAQPSASSAANSTSRARMRRIPPLRSPIHGRGTAVEDVQAQEIMETTSPLRPRPPPALSASKEDRLLVLSACSVRACGGGEKIRRKTTDSTALLSSSPPRRFGWSVSMEEEEGFDRMEEGGFLELLGSGAEQGGYLFAAPSSLSSPSSSCYSSLTAAQMLCFGGKEEAALAPHAALAQRSADSSSISSLSSSPNSTAATTTININSGSSKTSKKKAGSGGGGGGRRTASATTTSTTLTANKKPKTEACASAGHGAIKVRKEKLGDRIMALQQLVSPFGKSDTASVLHEAMGYIRFLHDQVQVLSSPYLQGTSSADHIQDGRGNDLRSRGLCLVPISCTEHVTSSNGADLWSPAMGGGEPSPSSKH</sequence>
<evidence type="ECO:0000256" key="7">
    <source>
        <dbReference type="SAM" id="MobiDB-lite"/>
    </source>
</evidence>
<dbReference type="EMBL" id="CP097506">
    <property type="protein sequence ID" value="URD97502.1"/>
    <property type="molecule type" value="Genomic_DNA"/>
</dbReference>
<evidence type="ECO:0000256" key="2">
    <source>
        <dbReference type="ARBA" id="ARBA00005510"/>
    </source>
</evidence>
<dbReference type="InterPro" id="IPR036638">
    <property type="entry name" value="HLH_DNA-bd_sf"/>
</dbReference>
<dbReference type="GO" id="GO:0046983">
    <property type="term" value="F:protein dimerization activity"/>
    <property type="evidence" value="ECO:0007669"/>
    <property type="project" value="InterPro"/>
</dbReference>
<dbReference type="Gene3D" id="4.10.280.10">
    <property type="entry name" value="Helix-loop-helix DNA-binding domain"/>
    <property type="match status" value="1"/>
</dbReference>
<keyword evidence="5" id="KW-0804">Transcription</keyword>
<keyword evidence="6" id="KW-0539">Nucleus</keyword>
<dbReference type="FunFam" id="4.10.280.10:FF:000075">
    <property type="entry name" value="Transcription factor bHLH113 family"/>
    <property type="match status" value="1"/>
</dbReference>
<protein>
    <submittedName>
        <fullName evidence="9">HLH</fullName>
    </submittedName>
</protein>
<dbReference type="AlphaFoldDB" id="A0A9E7JWU0"/>
<evidence type="ECO:0000259" key="8">
    <source>
        <dbReference type="PROSITE" id="PS50888"/>
    </source>
</evidence>
<dbReference type="PANTHER" id="PTHR16223">
    <property type="entry name" value="TRANSCRIPTION FACTOR BHLH83-RELATED"/>
    <property type="match status" value="1"/>
</dbReference>
<dbReference type="InterPro" id="IPR045239">
    <property type="entry name" value="bHLH95_bHLH"/>
</dbReference>
<dbReference type="GO" id="GO:0000978">
    <property type="term" value="F:RNA polymerase II cis-regulatory region sequence-specific DNA binding"/>
    <property type="evidence" value="ECO:0007669"/>
    <property type="project" value="TreeGrafter"/>
</dbReference>
<evidence type="ECO:0000313" key="10">
    <source>
        <dbReference type="Proteomes" id="UP001055439"/>
    </source>
</evidence>
<keyword evidence="3" id="KW-0805">Transcription regulation</keyword>
<feature type="region of interest" description="Disordered" evidence="7">
    <location>
        <begin position="395"/>
        <end position="414"/>
    </location>
</feature>
<gene>
    <name evidence="9" type="ORF">MUK42_30477</name>
</gene>
<proteinExistence type="inferred from homology"/>
<dbReference type="PANTHER" id="PTHR16223:SF380">
    <property type="entry name" value="HELIX-LOOP-HELIX DNA-BINDING DOMAIN CONTAINING PROTEIN, EXPRESSED"/>
    <property type="match status" value="1"/>
</dbReference>
<keyword evidence="10" id="KW-1185">Reference proteome</keyword>
<dbReference type="Proteomes" id="UP001055439">
    <property type="component" value="Chromosome 4"/>
</dbReference>
<feature type="compositionally biased region" description="Low complexity" evidence="7">
    <location>
        <begin position="49"/>
        <end position="64"/>
    </location>
</feature>
<evidence type="ECO:0000256" key="1">
    <source>
        <dbReference type="ARBA" id="ARBA00004123"/>
    </source>
</evidence>
<dbReference type="GO" id="GO:0000981">
    <property type="term" value="F:DNA-binding transcription factor activity, RNA polymerase II-specific"/>
    <property type="evidence" value="ECO:0007669"/>
    <property type="project" value="TreeGrafter"/>
</dbReference>
<dbReference type="GO" id="GO:0005634">
    <property type="term" value="C:nucleus"/>
    <property type="evidence" value="ECO:0007669"/>
    <property type="project" value="UniProtKB-SubCell"/>
</dbReference>
<feature type="region of interest" description="Disordered" evidence="7">
    <location>
        <begin position="48"/>
        <end position="67"/>
    </location>
</feature>
<feature type="compositionally biased region" description="Low complexity" evidence="7">
    <location>
        <begin position="233"/>
        <end position="259"/>
    </location>
</feature>
<comment type="subcellular location">
    <subcellularLocation>
        <location evidence="1">Nucleus</location>
    </subcellularLocation>
</comment>
<dbReference type="PROSITE" id="PS50888">
    <property type="entry name" value="BHLH"/>
    <property type="match status" value="1"/>
</dbReference>
<keyword evidence="4" id="KW-0238">DNA-binding</keyword>
<evidence type="ECO:0000256" key="6">
    <source>
        <dbReference type="ARBA" id="ARBA00023242"/>
    </source>
</evidence>
<feature type="region of interest" description="Disordered" evidence="7">
    <location>
        <begin position="233"/>
        <end position="297"/>
    </location>
</feature>
<dbReference type="SUPFAM" id="SSF47459">
    <property type="entry name" value="HLH, helix-loop-helix DNA-binding domain"/>
    <property type="match status" value="1"/>
</dbReference>
<reference evidence="9" key="1">
    <citation type="submission" date="2022-05" db="EMBL/GenBank/DDBJ databases">
        <title>The Musa troglodytarum L. genome provides insights into the mechanism of non-climacteric behaviour and enrichment of carotenoids.</title>
        <authorList>
            <person name="Wang J."/>
        </authorList>
    </citation>
    <scope>NUCLEOTIDE SEQUENCE</scope>
    <source>
        <tissue evidence="9">Leaf</tissue>
    </source>
</reference>